<dbReference type="InterPro" id="IPR051202">
    <property type="entry name" value="Peptidase_C40"/>
</dbReference>
<evidence type="ECO:0000256" key="3">
    <source>
        <dbReference type="ARBA" id="ARBA00022801"/>
    </source>
</evidence>
<evidence type="ECO:0000256" key="4">
    <source>
        <dbReference type="ARBA" id="ARBA00022807"/>
    </source>
</evidence>
<accession>A0ABW4SEC1</accession>
<evidence type="ECO:0000256" key="2">
    <source>
        <dbReference type="ARBA" id="ARBA00022670"/>
    </source>
</evidence>
<dbReference type="InterPro" id="IPR000064">
    <property type="entry name" value="NLP_P60_dom"/>
</dbReference>
<protein>
    <submittedName>
        <fullName evidence="7">NlpC/P60 family protein</fullName>
    </submittedName>
</protein>
<dbReference type="EMBL" id="JBHUGI010000015">
    <property type="protein sequence ID" value="MFD1927793.1"/>
    <property type="molecule type" value="Genomic_DNA"/>
</dbReference>
<comment type="caution">
    <text evidence="7">The sequence shown here is derived from an EMBL/GenBank/DDBJ whole genome shotgun (WGS) entry which is preliminary data.</text>
</comment>
<keyword evidence="8" id="KW-1185">Reference proteome</keyword>
<organism evidence="7 8">
    <name type="scientific">Sporosarcina siberiensis</name>
    <dbReference type="NCBI Taxonomy" id="1365606"/>
    <lineage>
        <taxon>Bacteria</taxon>
        <taxon>Bacillati</taxon>
        <taxon>Bacillota</taxon>
        <taxon>Bacilli</taxon>
        <taxon>Bacillales</taxon>
        <taxon>Caryophanaceae</taxon>
        <taxon>Sporosarcina</taxon>
    </lineage>
</organism>
<dbReference type="PANTHER" id="PTHR47053:SF3">
    <property type="entry name" value="GAMMA-D-GLUTAMYL-L-LYSINE DIPEPTIDYL-PEPTIDASE"/>
    <property type="match status" value="1"/>
</dbReference>
<dbReference type="SUPFAM" id="SSF54001">
    <property type="entry name" value="Cysteine proteinases"/>
    <property type="match status" value="1"/>
</dbReference>
<name>A0ABW4SEC1_9BACL</name>
<evidence type="ECO:0000313" key="7">
    <source>
        <dbReference type="EMBL" id="MFD1927793.1"/>
    </source>
</evidence>
<feature type="domain" description="SH3b" evidence="5">
    <location>
        <begin position="88"/>
        <end position="164"/>
    </location>
</feature>
<gene>
    <name evidence="7" type="ORF">ACFSFY_06920</name>
</gene>
<dbReference type="Pfam" id="PF23795">
    <property type="entry name" value="SH3_YKFC_2nd"/>
    <property type="match status" value="1"/>
</dbReference>
<dbReference type="Pfam" id="PF00877">
    <property type="entry name" value="NLPC_P60"/>
    <property type="match status" value="1"/>
</dbReference>
<proteinExistence type="inferred from homology"/>
<dbReference type="Gene3D" id="2.30.30.40">
    <property type="entry name" value="SH3 Domains"/>
    <property type="match status" value="2"/>
</dbReference>
<feature type="domain" description="NlpC/P60" evidence="6">
    <location>
        <begin position="239"/>
        <end position="363"/>
    </location>
</feature>
<evidence type="ECO:0000259" key="5">
    <source>
        <dbReference type="PROSITE" id="PS51781"/>
    </source>
</evidence>
<dbReference type="RefSeq" id="WP_381536570.1">
    <property type="nucleotide sequence ID" value="NZ_JBHUGI010000015.1"/>
</dbReference>
<reference evidence="8" key="1">
    <citation type="journal article" date="2019" name="Int. J. Syst. Evol. Microbiol.">
        <title>The Global Catalogue of Microorganisms (GCM) 10K type strain sequencing project: providing services to taxonomists for standard genome sequencing and annotation.</title>
        <authorList>
            <consortium name="The Broad Institute Genomics Platform"/>
            <consortium name="The Broad Institute Genome Sequencing Center for Infectious Disease"/>
            <person name="Wu L."/>
            <person name="Ma J."/>
        </authorList>
    </citation>
    <scope>NUCLEOTIDE SEQUENCE [LARGE SCALE GENOMIC DNA]</scope>
    <source>
        <strain evidence="8">CGMCC 4.7177</strain>
    </source>
</reference>
<evidence type="ECO:0000256" key="1">
    <source>
        <dbReference type="ARBA" id="ARBA00007074"/>
    </source>
</evidence>
<evidence type="ECO:0000259" key="6">
    <source>
        <dbReference type="PROSITE" id="PS51935"/>
    </source>
</evidence>
<dbReference type="PROSITE" id="PS51935">
    <property type="entry name" value="NLPC_P60"/>
    <property type="match status" value="1"/>
</dbReference>
<keyword evidence="3" id="KW-0378">Hydrolase</keyword>
<dbReference type="InterPro" id="IPR003646">
    <property type="entry name" value="SH3-like_bac-type"/>
</dbReference>
<dbReference type="Gene3D" id="3.90.1720.10">
    <property type="entry name" value="endopeptidase domain like (from Nostoc punctiforme)"/>
    <property type="match status" value="1"/>
</dbReference>
<dbReference type="InterPro" id="IPR038765">
    <property type="entry name" value="Papain-like_cys_pep_sf"/>
</dbReference>
<keyword evidence="4" id="KW-0788">Thiol protease</keyword>
<dbReference type="Proteomes" id="UP001597218">
    <property type="component" value="Unassembled WGS sequence"/>
</dbReference>
<sequence length="364" mass="40672">MLKRLISVLVVLLIVVIGIRMVFVKSVNEVVPSVNTSLVDDELISTSGLDTKTELPCYSPLERETYSINVPVTTLWKEPNQDREVDSYATSSVSNMKEWTEVMTLPEKQWLVGKIETQALYGQEVTILSKSGEWYEIAVKDQYTPKNKTGYPGWVPKNHIAQMSQNYAECKVAIVSEPSIEMYSDRTLKEHFIDVSFNTTLPIIEEDKELLHVQTPVDGVKFIRKSDVKIVASGAEVPKPTENDIVNTAKEFLGLPYLWAGTSGFGYDCSGFTYSVYKQHGITLPRDSTVQATSGTAVSIADLKPGDLMFYSHDKGKGNVHHVSMYIGEGLMIHSPNPKKTVEIVSIDLAQFKSEFSGARRYLK</sequence>
<dbReference type="PROSITE" id="PS51781">
    <property type="entry name" value="SH3B"/>
    <property type="match status" value="1"/>
</dbReference>
<evidence type="ECO:0000313" key="8">
    <source>
        <dbReference type="Proteomes" id="UP001597218"/>
    </source>
</evidence>
<keyword evidence="2" id="KW-0645">Protease</keyword>
<dbReference type="InterPro" id="IPR057812">
    <property type="entry name" value="SH3_YKFC_2nd"/>
</dbReference>
<comment type="similarity">
    <text evidence="1">Belongs to the peptidase C40 family.</text>
</comment>
<dbReference type="PANTHER" id="PTHR47053">
    <property type="entry name" value="MUREIN DD-ENDOPEPTIDASE MEPH-RELATED"/>
    <property type="match status" value="1"/>
</dbReference>